<dbReference type="GO" id="GO:0005764">
    <property type="term" value="C:lysosome"/>
    <property type="evidence" value="ECO:0007669"/>
    <property type="project" value="UniProtKB-SubCell"/>
</dbReference>
<keyword evidence="17" id="KW-0482">Metalloprotease</keyword>
<dbReference type="PANTHER" id="PTHR12053">
    <property type="entry name" value="PROTEASE FAMILY M28 PLASMA GLUTAMATE CARBOXYPEPTIDASE-RELATED"/>
    <property type="match status" value="1"/>
</dbReference>
<dbReference type="PANTHER" id="PTHR12053:SF3">
    <property type="entry name" value="CARBOXYPEPTIDASE Q"/>
    <property type="match status" value="1"/>
</dbReference>
<dbReference type="GO" id="GO:0043171">
    <property type="term" value="P:peptide catabolic process"/>
    <property type="evidence" value="ECO:0007669"/>
    <property type="project" value="TreeGrafter"/>
</dbReference>
<keyword evidence="15" id="KW-0862">Zinc</keyword>
<evidence type="ECO:0000256" key="21">
    <source>
        <dbReference type="ARBA" id="ARBA00025833"/>
    </source>
</evidence>
<comment type="caution">
    <text evidence="24">The sequence shown here is derived from an EMBL/GenBank/DDBJ whole genome shotgun (WGS) entry which is preliminary data.</text>
</comment>
<evidence type="ECO:0000256" key="2">
    <source>
        <dbReference type="ARBA" id="ARBA00004371"/>
    </source>
</evidence>
<dbReference type="GO" id="GO:0004180">
    <property type="term" value="F:carboxypeptidase activity"/>
    <property type="evidence" value="ECO:0007669"/>
    <property type="project" value="UniProtKB-KW"/>
</dbReference>
<evidence type="ECO:0000256" key="3">
    <source>
        <dbReference type="ARBA" id="ARBA00004555"/>
    </source>
</evidence>
<dbReference type="InterPro" id="IPR001534">
    <property type="entry name" value="Transthyretin-like"/>
</dbReference>
<dbReference type="GO" id="GO:0006508">
    <property type="term" value="P:proteolysis"/>
    <property type="evidence" value="ECO:0007669"/>
    <property type="project" value="UniProtKB-KW"/>
</dbReference>
<feature type="domain" description="Peptidase M28" evidence="23">
    <location>
        <begin position="278"/>
        <end position="463"/>
    </location>
</feature>
<accession>A0AA36HB59</accession>
<organism evidence="24 25">
    <name type="scientific">Cylicocyclus nassatus</name>
    <name type="common">Nematode worm</name>
    <dbReference type="NCBI Taxonomy" id="53992"/>
    <lineage>
        <taxon>Eukaryota</taxon>
        <taxon>Metazoa</taxon>
        <taxon>Ecdysozoa</taxon>
        <taxon>Nematoda</taxon>
        <taxon>Chromadorea</taxon>
        <taxon>Rhabditida</taxon>
        <taxon>Rhabditina</taxon>
        <taxon>Rhabditomorpha</taxon>
        <taxon>Strongyloidea</taxon>
        <taxon>Strongylidae</taxon>
        <taxon>Cylicocyclus</taxon>
    </lineage>
</organism>
<reference evidence="24" key="1">
    <citation type="submission" date="2023-07" db="EMBL/GenBank/DDBJ databases">
        <authorList>
            <consortium name="CYATHOMIX"/>
        </authorList>
    </citation>
    <scope>NUCLEOTIDE SEQUENCE</scope>
    <source>
        <strain evidence="24">N/A</strain>
    </source>
</reference>
<evidence type="ECO:0000256" key="14">
    <source>
        <dbReference type="ARBA" id="ARBA00022824"/>
    </source>
</evidence>
<evidence type="ECO:0000256" key="18">
    <source>
        <dbReference type="ARBA" id="ARBA00023145"/>
    </source>
</evidence>
<evidence type="ECO:0000256" key="12">
    <source>
        <dbReference type="ARBA" id="ARBA00022729"/>
    </source>
</evidence>
<evidence type="ECO:0000256" key="9">
    <source>
        <dbReference type="ARBA" id="ARBA00022645"/>
    </source>
</evidence>
<dbReference type="GO" id="GO:0005783">
    <property type="term" value="C:endoplasmic reticulum"/>
    <property type="evidence" value="ECO:0007669"/>
    <property type="project" value="UniProtKB-SubCell"/>
</dbReference>
<comment type="subunit">
    <text evidence="21">Homodimer. The monomeric form is inactive while the homodimer is active.</text>
</comment>
<evidence type="ECO:0000256" key="7">
    <source>
        <dbReference type="ARBA" id="ARBA00014116"/>
    </source>
</evidence>
<keyword evidence="11" id="KW-0479">Metal-binding</keyword>
<evidence type="ECO:0000256" key="20">
    <source>
        <dbReference type="ARBA" id="ARBA00023228"/>
    </source>
</evidence>
<evidence type="ECO:0000256" key="5">
    <source>
        <dbReference type="ARBA" id="ARBA00010112"/>
    </source>
</evidence>
<dbReference type="GO" id="GO:0005615">
    <property type="term" value="C:extracellular space"/>
    <property type="evidence" value="ECO:0007669"/>
    <property type="project" value="TreeGrafter"/>
</dbReference>
<evidence type="ECO:0000256" key="22">
    <source>
        <dbReference type="ARBA" id="ARBA00033328"/>
    </source>
</evidence>
<dbReference type="Gene3D" id="3.50.30.30">
    <property type="match status" value="1"/>
</dbReference>
<name>A0AA36HB59_CYLNA</name>
<keyword evidence="9" id="KW-0121">Carboxypeptidase</keyword>
<dbReference type="InterPro" id="IPR039866">
    <property type="entry name" value="CPQ"/>
</dbReference>
<evidence type="ECO:0000256" key="4">
    <source>
        <dbReference type="ARBA" id="ARBA00004613"/>
    </source>
</evidence>
<evidence type="ECO:0000256" key="1">
    <source>
        <dbReference type="ARBA" id="ARBA00004240"/>
    </source>
</evidence>
<evidence type="ECO:0000256" key="13">
    <source>
        <dbReference type="ARBA" id="ARBA00022801"/>
    </source>
</evidence>
<dbReference type="GO" id="GO:0009986">
    <property type="term" value="C:cell surface"/>
    <property type="evidence" value="ECO:0007669"/>
    <property type="project" value="InterPro"/>
</dbReference>
<keyword evidence="13" id="KW-0378">Hydrolase</keyword>
<evidence type="ECO:0000256" key="11">
    <source>
        <dbReference type="ARBA" id="ARBA00022723"/>
    </source>
</evidence>
<dbReference type="GO" id="GO:0046872">
    <property type="term" value="F:metal ion binding"/>
    <property type="evidence" value="ECO:0007669"/>
    <property type="project" value="UniProtKB-KW"/>
</dbReference>
<comment type="similarity">
    <text evidence="6">Belongs to the peptidase M28 family.</text>
</comment>
<evidence type="ECO:0000313" key="25">
    <source>
        <dbReference type="Proteomes" id="UP001176961"/>
    </source>
</evidence>
<keyword evidence="12" id="KW-0732">Signal</keyword>
<proteinExistence type="inferred from homology"/>
<sequence>MLQLYERKFFWDSPWPTAVTDENGLFQVLGTDTEMTQIDPQLRIWTMCSRRRGSPYSSKKLTNSSALLLKEILRKKSDSLSWLEQLCDDFGPRHVGSASLENAIDWVLASLRSDNFSAHSEPVPGLPHWVRGDDSAYIVEPRLHKLNILAIDGSPPGQMEKEVVVIESLFELKAKNIAGKIVVTDQKWSGYGRTMKFRKIAAEAAKLGAAAVLVKSVTPFSLYTPHTGAGARGSPIPAACITAEESAMISRWTRRGKRVIIRLNITSAESPEPVLSRNVVFEILGTTLPHEVVLLSAHMDSWDIGQGALDDGGGMAAVRAAMLAIQRLGRINPAFRPKRTIRGVFWTAEEQGTLGAIYYHDDHPTGKERFVFASETDQGAFRPRNYNSLLRYQGDERRKSLLQEIVNHLNANGIPLRIEDSRDQVDLEVFANAGVPCVNYESDRGKDYYFNFHHSEADYVSIFEEDDINYTAGIFAVLAHNIANLENW</sequence>
<dbReference type="Gene3D" id="2.60.40.3330">
    <property type="match status" value="1"/>
</dbReference>
<dbReference type="Pfam" id="PF04389">
    <property type="entry name" value="Peptidase_M28"/>
    <property type="match status" value="1"/>
</dbReference>
<evidence type="ECO:0000259" key="23">
    <source>
        <dbReference type="Pfam" id="PF04389"/>
    </source>
</evidence>
<dbReference type="GO" id="GO:0005794">
    <property type="term" value="C:Golgi apparatus"/>
    <property type="evidence" value="ECO:0007669"/>
    <property type="project" value="UniProtKB-SubCell"/>
</dbReference>
<evidence type="ECO:0000256" key="19">
    <source>
        <dbReference type="ARBA" id="ARBA00023180"/>
    </source>
</evidence>
<keyword evidence="18" id="KW-0865">Zymogen</keyword>
<dbReference type="InterPro" id="IPR038479">
    <property type="entry name" value="Transthyretin-like_sf"/>
</dbReference>
<dbReference type="Pfam" id="PF01060">
    <property type="entry name" value="TTR-52"/>
    <property type="match status" value="1"/>
</dbReference>
<evidence type="ECO:0000256" key="15">
    <source>
        <dbReference type="ARBA" id="ARBA00022833"/>
    </source>
</evidence>
<dbReference type="InterPro" id="IPR007484">
    <property type="entry name" value="Peptidase_M28"/>
</dbReference>
<keyword evidence="19" id="KW-0325">Glycoprotein</keyword>
<gene>
    <name evidence="24" type="ORF">CYNAS_LOCUS19477</name>
</gene>
<keyword evidence="20" id="KW-0458">Lysosome</keyword>
<comment type="similarity">
    <text evidence="5">Belongs to the nematode transthyretin-like family.</text>
</comment>
<keyword evidence="16" id="KW-0333">Golgi apparatus</keyword>
<dbReference type="EMBL" id="CATQJL010000316">
    <property type="protein sequence ID" value="CAJ0607494.1"/>
    <property type="molecule type" value="Genomic_DNA"/>
</dbReference>
<evidence type="ECO:0000313" key="24">
    <source>
        <dbReference type="EMBL" id="CAJ0607494.1"/>
    </source>
</evidence>
<keyword evidence="8" id="KW-0964">Secreted</keyword>
<evidence type="ECO:0000256" key="6">
    <source>
        <dbReference type="ARBA" id="ARBA00010918"/>
    </source>
</evidence>
<dbReference type="GO" id="GO:0070573">
    <property type="term" value="F:metallodipeptidase activity"/>
    <property type="evidence" value="ECO:0007669"/>
    <property type="project" value="InterPro"/>
</dbReference>
<dbReference type="SUPFAM" id="SSF53187">
    <property type="entry name" value="Zn-dependent exopeptidases"/>
    <property type="match status" value="1"/>
</dbReference>
<evidence type="ECO:0000256" key="10">
    <source>
        <dbReference type="ARBA" id="ARBA00022670"/>
    </source>
</evidence>
<comment type="subcellular location">
    <subcellularLocation>
        <location evidence="1">Endoplasmic reticulum</location>
    </subcellularLocation>
    <subcellularLocation>
        <location evidence="3">Golgi apparatus</location>
    </subcellularLocation>
    <subcellularLocation>
        <location evidence="2">Lysosome</location>
    </subcellularLocation>
    <subcellularLocation>
        <location evidence="4">Secreted</location>
    </subcellularLocation>
</comment>
<dbReference type="AlphaFoldDB" id="A0AA36HB59"/>
<dbReference type="Proteomes" id="UP001176961">
    <property type="component" value="Unassembled WGS sequence"/>
</dbReference>
<keyword evidence="10" id="KW-0645">Protease</keyword>
<evidence type="ECO:0000256" key="17">
    <source>
        <dbReference type="ARBA" id="ARBA00023049"/>
    </source>
</evidence>
<evidence type="ECO:0000256" key="8">
    <source>
        <dbReference type="ARBA" id="ARBA00022525"/>
    </source>
</evidence>
<protein>
    <recommendedName>
        <fullName evidence="7">Carboxypeptidase Q</fullName>
    </recommendedName>
    <alternativeName>
        <fullName evidence="22">Plasma glutamate carboxypeptidase</fullName>
    </alternativeName>
</protein>
<dbReference type="Gene3D" id="3.40.630.10">
    <property type="entry name" value="Zn peptidases"/>
    <property type="match status" value="1"/>
</dbReference>
<keyword evidence="14" id="KW-0256">Endoplasmic reticulum</keyword>
<evidence type="ECO:0000256" key="16">
    <source>
        <dbReference type="ARBA" id="ARBA00023034"/>
    </source>
</evidence>
<keyword evidence="25" id="KW-1185">Reference proteome</keyword>